<keyword evidence="4 5" id="KW-0067">ATP-binding</keyword>
<dbReference type="PANTHER" id="PTHR43289">
    <property type="entry name" value="MITOGEN-ACTIVATED PROTEIN KINASE KINASE KINASE 20-RELATED"/>
    <property type="match status" value="1"/>
</dbReference>
<evidence type="ECO:0000256" key="4">
    <source>
        <dbReference type="ARBA" id="ARBA00022840"/>
    </source>
</evidence>
<evidence type="ECO:0000256" key="7">
    <source>
        <dbReference type="SAM" id="Phobius"/>
    </source>
</evidence>
<dbReference type="Gene3D" id="1.10.510.10">
    <property type="entry name" value="Transferase(Phosphotransferase) domain 1"/>
    <property type="match status" value="1"/>
</dbReference>
<dbReference type="InterPro" id="IPR000719">
    <property type="entry name" value="Prot_kinase_dom"/>
</dbReference>
<feature type="region of interest" description="Disordered" evidence="6">
    <location>
        <begin position="270"/>
        <end position="363"/>
    </location>
</feature>
<accession>A0A8J3RWG4</accession>
<evidence type="ECO:0000313" key="10">
    <source>
        <dbReference type="Proteomes" id="UP000616724"/>
    </source>
</evidence>
<evidence type="ECO:0000259" key="8">
    <source>
        <dbReference type="PROSITE" id="PS50011"/>
    </source>
</evidence>
<gene>
    <name evidence="9" type="ORF">Plo01_58820</name>
</gene>
<dbReference type="SUPFAM" id="SSF56112">
    <property type="entry name" value="Protein kinase-like (PK-like)"/>
    <property type="match status" value="1"/>
</dbReference>
<keyword evidence="7" id="KW-0812">Transmembrane</keyword>
<dbReference type="GO" id="GO:0005524">
    <property type="term" value="F:ATP binding"/>
    <property type="evidence" value="ECO:0007669"/>
    <property type="project" value="UniProtKB-UniRule"/>
</dbReference>
<keyword evidence="7" id="KW-1133">Transmembrane helix</keyword>
<dbReference type="Gene3D" id="3.30.200.20">
    <property type="entry name" value="Phosphorylase Kinase, domain 1"/>
    <property type="match status" value="1"/>
</dbReference>
<keyword evidence="10" id="KW-1185">Reference proteome</keyword>
<keyword evidence="3" id="KW-0418">Kinase</keyword>
<feature type="transmembrane region" description="Helical" evidence="7">
    <location>
        <begin position="527"/>
        <end position="548"/>
    </location>
</feature>
<feature type="transmembrane region" description="Helical" evidence="7">
    <location>
        <begin position="488"/>
        <end position="506"/>
    </location>
</feature>
<name>A0A8J3RWG4_9ACTN</name>
<dbReference type="PROSITE" id="PS00107">
    <property type="entry name" value="PROTEIN_KINASE_ATP"/>
    <property type="match status" value="1"/>
</dbReference>
<dbReference type="Proteomes" id="UP000616724">
    <property type="component" value="Unassembled WGS sequence"/>
</dbReference>
<keyword evidence="7" id="KW-0472">Membrane</keyword>
<dbReference type="AlphaFoldDB" id="A0A8J3RWG4"/>
<evidence type="ECO:0000256" key="1">
    <source>
        <dbReference type="ARBA" id="ARBA00022679"/>
    </source>
</evidence>
<dbReference type="EMBL" id="BOOH01000048">
    <property type="protein sequence ID" value="GIH79453.1"/>
    <property type="molecule type" value="Genomic_DNA"/>
</dbReference>
<dbReference type="Pfam" id="PF00069">
    <property type="entry name" value="Pkinase"/>
    <property type="match status" value="1"/>
</dbReference>
<feature type="compositionally biased region" description="Low complexity" evidence="6">
    <location>
        <begin position="344"/>
        <end position="363"/>
    </location>
</feature>
<dbReference type="PROSITE" id="PS50011">
    <property type="entry name" value="PROTEIN_KINASE_DOM"/>
    <property type="match status" value="1"/>
</dbReference>
<evidence type="ECO:0000313" key="9">
    <source>
        <dbReference type="EMBL" id="GIH79453.1"/>
    </source>
</evidence>
<feature type="transmembrane region" description="Helical" evidence="7">
    <location>
        <begin position="449"/>
        <end position="476"/>
    </location>
</feature>
<proteinExistence type="predicted"/>
<organism evidence="9 10">
    <name type="scientific">Planobispora longispora</name>
    <dbReference type="NCBI Taxonomy" id="28887"/>
    <lineage>
        <taxon>Bacteria</taxon>
        <taxon>Bacillati</taxon>
        <taxon>Actinomycetota</taxon>
        <taxon>Actinomycetes</taxon>
        <taxon>Streptosporangiales</taxon>
        <taxon>Streptosporangiaceae</taxon>
        <taxon>Planobispora</taxon>
    </lineage>
</organism>
<evidence type="ECO:0000256" key="3">
    <source>
        <dbReference type="ARBA" id="ARBA00022777"/>
    </source>
</evidence>
<dbReference type="CDD" id="cd14014">
    <property type="entry name" value="STKc_PknB_like"/>
    <property type="match status" value="1"/>
</dbReference>
<feature type="binding site" evidence="5">
    <location>
        <position position="38"/>
    </location>
    <ligand>
        <name>ATP</name>
        <dbReference type="ChEBI" id="CHEBI:30616"/>
    </ligand>
</feature>
<dbReference type="InterPro" id="IPR008271">
    <property type="entry name" value="Ser/Thr_kinase_AS"/>
</dbReference>
<dbReference type="InterPro" id="IPR011009">
    <property type="entry name" value="Kinase-like_dom_sf"/>
</dbReference>
<dbReference type="RefSeq" id="WP_203893910.1">
    <property type="nucleotide sequence ID" value="NZ_BOOH01000048.1"/>
</dbReference>
<comment type="caution">
    <text evidence="9">The sequence shown here is derived from an EMBL/GenBank/DDBJ whole genome shotgun (WGS) entry which is preliminary data.</text>
</comment>
<dbReference type="PANTHER" id="PTHR43289:SF34">
    <property type="entry name" value="SERINE_THREONINE-PROTEIN KINASE YBDM-RELATED"/>
    <property type="match status" value="1"/>
</dbReference>
<feature type="compositionally biased region" description="Basic and acidic residues" evidence="6">
    <location>
        <begin position="312"/>
        <end position="343"/>
    </location>
</feature>
<protein>
    <recommendedName>
        <fullName evidence="8">Protein kinase domain-containing protein</fullName>
    </recommendedName>
</protein>
<feature type="domain" description="Protein kinase" evidence="8">
    <location>
        <begin position="10"/>
        <end position="262"/>
    </location>
</feature>
<reference evidence="9 10" key="1">
    <citation type="submission" date="2021-01" db="EMBL/GenBank/DDBJ databases">
        <title>Whole genome shotgun sequence of Planobispora longispora NBRC 13918.</title>
        <authorList>
            <person name="Komaki H."/>
            <person name="Tamura T."/>
        </authorList>
    </citation>
    <scope>NUCLEOTIDE SEQUENCE [LARGE SCALE GENOMIC DNA]</scope>
    <source>
        <strain evidence="9 10">NBRC 13918</strain>
    </source>
</reference>
<dbReference type="GO" id="GO:0004674">
    <property type="term" value="F:protein serine/threonine kinase activity"/>
    <property type="evidence" value="ECO:0007669"/>
    <property type="project" value="TreeGrafter"/>
</dbReference>
<evidence type="ECO:0000256" key="6">
    <source>
        <dbReference type="SAM" id="MobiDB-lite"/>
    </source>
</evidence>
<evidence type="ECO:0000256" key="2">
    <source>
        <dbReference type="ARBA" id="ARBA00022741"/>
    </source>
</evidence>
<dbReference type="SMART" id="SM00220">
    <property type="entry name" value="S_TKc"/>
    <property type="match status" value="1"/>
</dbReference>
<dbReference type="PROSITE" id="PS00108">
    <property type="entry name" value="PROTEIN_KINASE_ST"/>
    <property type="match status" value="1"/>
</dbReference>
<evidence type="ECO:0000256" key="5">
    <source>
        <dbReference type="PROSITE-ProRule" id="PRU10141"/>
    </source>
</evidence>
<dbReference type="InterPro" id="IPR017441">
    <property type="entry name" value="Protein_kinase_ATP_BS"/>
</dbReference>
<feature type="transmembrane region" description="Helical" evidence="7">
    <location>
        <begin position="384"/>
        <end position="403"/>
    </location>
</feature>
<keyword evidence="2 5" id="KW-0547">Nucleotide-binding</keyword>
<keyword evidence="1" id="KW-0808">Transferase</keyword>
<sequence>MGRLGRVGPYTLVERLGKGGMGEVYLATNRRGENVALKMLHDAIDADAESRIRLEREVRALRRVESPYVARVVDADLTCERPYLVMEHIEGDTLLECVRRGGPLRGPDLIILAQGLASALAVIHAAGVVHRDLKPANVLVSPSGEPVLVDFGIAQVLDATRLTATGAFLGTPGYAAPELFADEHVGEPADVHAWAATVAFAATGRPTFGGGTAEAQMYAVLNGQADLAGVPAALLPLVRAALHREGAKRPTAALLAARLARLARAALTQQPQLTRAAGKNGARTVRKPAPAEPSTPKPAGARQPGAKTAKPAGEKTGPERAGSRRTGTKTENRAENEAKEAARRPSAAGTRTARTAPRGRQADSALAAEAVPAVAAGPLPAGNMALIVLALLAVPCVVASVIWPPATFAVTGLFAVLARTGWAGHWLVRKRKSARVRGVLRVLGFPVTFTGSLATAVVWPGLPAAGLAAIALWLALGGSLPQDWWQRPAPVAVAGVVFGVVCGGIIGREVERVGSGLPELRKEGLRALAVLGGFVALCAAAVRIVALVL</sequence>